<dbReference type="OrthoDB" id="832722at2"/>
<sequence>MKIAYCIGALNLGGVGTVAHNLSQYFLKRGDEFHIVTTHHKGNFYDTAKQLDWPVIDVSDAEISLKKRMKSTYSFLLTYDVVINNHSDELLFILPALPNSIIKISVQHNTTIKSSKRLSFNSQYLNFSAGVSSAVTSVMETYHQDKEKIVVLPNGVSKTGNKTYDLKTSNLLRLLYVGRLDNHQKNIFILPKVLKSLINEGINATITVAGSGEHEEELKNKFLDLGLNDNFKFVGRISAIELGEFFESHDFVLNMSNWEGLPMVILEAMSAGIIPILSNIEPHKYALGTNISREILTANNSIDSYVNIMKKLHKNAQMRIEISKELKERWEFNFSIEAFGENYLNLIEDATKQEAKAQPVPLSKVKLPVKDKYKITLAYYCAQKIFRRTK</sequence>
<evidence type="ECO:0000259" key="2">
    <source>
        <dbReference type="Pfam" id="PF00534"/>
    </source>
</evidence>
<dbReference type="Gene3D" id="3.40.50.2000">
    <property type="entry name" value="Glycogen Phosphorylase B"/>
    <property type="match status" value="2"/>
</dbReference>
<accession>A0A1G7Z0Q0</accession>
<proteinExistence type="predicted"/>
<dbReference type="CDD" id="cd03801">
    <property type="entry name" value="GT4_PimA-like"/>
    <property type="match status" value="1"/>
</dbReference>
<evidence type="ECO:0000313" key="4">
    <source>
        <dbReference type="EMBL" id="SDH02352.1"/>
    </source>
</evidence>
<protein>
    <submittedName>
        <fullName evidence="4">Glycosyltransferase involved in cell wall bisynthesis</fullName>
    </submittedName>
</protein>
<dbReference type="InterPro" id="IPR001296">
    <property type="entry name" value="Glyco_trans_1"/>
</dbReference>
<keyword evidence="1 4" id="KW-0808">Transferase</keyword>
<dbReference type="Pfam" id="PF13439">
    <property type="entry name" value="Glyco_transf_4"/>
    <property type="match status" value="1"/>
</dbReference>
<name>A0A1G7Z0Q0_9FLAO</name>
<keyword evidence="5" id="KW-1185">Reference proteome</keyword>
<dbReference type="RefSeq" id="WP_092466632.1">
    <property type="nucleotide sequence ID" value="NZ_FNCZ01000001.1"/>
</dbReference>
<organism evidence="4 5">
    <name type="scientific">Winogradskyella thalassocola</name>
    <dbReference type="NCBI Taxonomy" id="262004"/>
    <lineage>
        <taxon>Bacteria</taxon>
        <taxon>Pseudomonadati</taxon>
        <taxon>Bacteroidota</taxon>
        <taxon>Flavobacteriia</taxon>
        <taxon>Flavobacteriales</taxon>
        <taxon>Flavobacteriaceae</taxon>
        <taxon>Winogradskyella</taxon>
    </lineage>
</organism>
<evidence type="ECO:0000313" key="5">
    <source>
        <dbReference type="Proteomes" id="UP000199492"/>
    </source>
</evidence>
<evidence type="ECO:0000256" key="1">
    <source>
        <dbReference type="ARBA" id="ARBA00022679"/>
    </source>
</evidence>
<dbReference type="EMBL" id="FNCZ01000001">
    <property type="protein sequence ID" value="SDH02352.1"/>
    <property type="molecule type" value="Genomic_DNA"/>
</dbReference>
<feature type="domain" description="Glycosyltransferase subfamily 4-like N-terminal" evidence="3">
    <location>
        <begin position="13"/>
        <end position="156"/>
    </location>
</feature>
<evidence type="ECO:0000259" key="3">
    <source>
        <dbReference type="Pfam" id="PF13439"/>
    </source>
</evidence>
<dbReference type="AlphaFoldDB" id="A0A1G7Z0Q0"/>
<feature type="domain" description="Glycosyl transferase family 1" evidence="2">
    <location>
        <begin position="173"/>
        <end position="327"/>
    </location>
</feature>
<dbReference type="GO" id="GO:0016757">
    <property type="term" value="F:glycosyltransferase activity"/>
    <property type="evidence" value="ECO:0007669"/>
    <property type="project" value="InterPro"/>
</dbReference>
<dbReference type="PANTHER" id="PTHR46401:SF2">
    <property type="entry name" value="GLYCOSYLTRANSFERASE WBBK-RELATED"/>
    <property type="match status" value="1"/>
</dbReference>
<dbReference type="STRING" id="262004.SAMN04489796_1011194"/>
<dbReference type="Pfam" id="PF00534">
    <property type="entry name" value="Glycos_transf_1"/>
    <property type="match status" value="1"/>
</dbReference>
<dbReference type="Proteomes" id="UP000199492">
    <property type="component" value="Unassembled WGS sequence"/>
</dbReference>
<dbReference type="SUPFAM" id="SSF53756">
    <property type="entry name" value="UDP-Glycosyltransferase/glycogen phosphorylase"/>
    <property type="match status" value="1"/>
</dbReference>
<dbReference type="PANTHER" id="PTHR46401">
    <property type="entry name" value="GLYCOSYLTRANSFERASE WBBK-RELATED"/>
    <property type="match status" value="1"/>
</dbReference>
<gene>
    <name evidence="4" type="ORF">SAMN04489796_1011194</name>
</gene>
<reference evidence="5" key="1">
    <citation type="submission" date="2016-10" db="EMBL/GenBank/DDBJ databases">
        <authorList>
            <person name="Varghese N."/>
            <person name="Submissions S."/>
        </authorList>
    </citation>
    <scope>NUCLEOTIDE SEQUENCE [LARGE SCALE GENOMIC DNA]</scope>
    <source>
        <strain evidence="5">DSM 15363</strain>
    </source>
</reference>
<dbReference type="InterPro" id="IPR028098">
    <property type="entry name" value="Glyco_trans_4-like_N"/>
</dbReference>